<dbReference type="Pfam" id="PF01509">
    <property type="entry name" value="TruB_N"/>
    <property type="match status" value="1"/>
</dbReference>
<dbReference type="GO" id="GO:1990481">
    <property type="term" value="P:mRNA pseudouridine synthesis"/>
    <property type="evidence" value="ECO:0007669"/>
    <property type="project" value="TreeGrafter"/>
</dbReference>
<dbReference type="Proteomes" id="UP000032233">
    <property type="component" value="Unassembled WGS sequence"/>
</dbReference>
<keyword evidence="4 5" id="KW-0413">Isomerase</keyword>
<dbReference type="SUPFAM" id="SSF55120">
    <property type="entry name" value="Pseudouridine synthase"/>
    <property type="match status" value="1"/>
</dbReference>
<reference evidence="7 8" key="1">
    <citation type="submission" date="2013-11" db="EMBL/GenBank/DDBJ databases">
        <title>Metagenomic analysis of a methanogenic consortium involved in long chain n-alkane degradation.</title>
        <authorList>
            <person name="Davidova I.A."/>
            <person name="Callaghan A.V."/>
            <person name="Wawrik B."/>
            <person name="Pruitt S."/>
            <person name="Marks C."/>
            <person name="Duncan K.E."/>
            <person name="Suflita J.M."/>
        </authorList>
    </citation>
    <scope>NUCLEOTIDE SEQUENCE [LARGE SCALE GENOMIC DNA]</scope>
    <source>
        <strain evidence="7 8">SPR</strain>
    </source>
</reference>
<comment type="catalytic activity">
    <reaction evidence="1 5">
        <text>uridine(55) in tRNA = pseudouridine(55) in tRNA</text>
        <dbReference type="Rhea" id="RHEA:42532"/>
        <dbReference type="Rhea" id="RHEA-COMP:10101"/>
        <dbReference type="Rhea" id="RHEA-COMP:10102"/>
        <dbReference type="ChEBI" id="CHEBI:65314"/>
        <dbReference type="ChEBI" id="CHEBI:65315"/>
        <dbReference type="EC" id="5.4.99.25"/>
    </reaction>
</comment>
<protein>
    <recommendedName>
        <fullName evidence="5">tRNA pseudouridine synthase B</fullName>
        <ecNumber evidence="5">5.4.99.25</ecNumber>
    </recommendedName>
    <alternativeName>
        <fullName evidence="5">tRNA pseudouridine(55) synthase</fullName>
        <shortName evidence="5">Psi55 synthase</shortName>
    </alternativeName>
    <alternativeName>
        <fullName evidence="5">tRNA pseudouridylate synthase</fullName>
    </alternativeName>
    <alternativeName>
        <fullName evidence="5">tRNA-uridine isomerase</fullName>
    </alternativeName>
</protein>
<evidence type="ECO:0000313" key="8">
    <source>
        <dbReference type="Proteomes" id="UP000032233"/>
    </source>
</evidence>
<dbReference type="HAMAP" id="MF_01080">
    <property type="entry name" value="TruB_bact"/>
    <property type="match status" value="1"/>
</dbReference>
<dbReference type="EC" id="5.4.99.25" evidence="5"/>
<evidence type="ECO:0000256" key="3">
    <source>
        <dbReference type="ARBA" id="ARBA00022694"/>
    </source>
</evidence>
<sequence>MARRRKAKFFADGFLLINKPAGPTSHDVVARLRGRFKPAKIGHAGTLDPFASGLLILAFNRATRLIDLLGQGSKTYRAVIGLGKATDTGDPTGEVISETPVPQLDEERIKELLARMVGERMQAPPAYSAAKHEGKPLYAYARKGIKIEKPPKRIEIYSAGLLNLEHNELRFEISCSRGTYIRPLGEELARDLGAVGHLTSLVRTGSTPFGLDQACDLDRAVSLTEEELLGEMLKTSEALEQLGIANVVLDEDSAWELRQGRILSRDLFLAGSQGKIAGKGEPFMVHDPQGELVAVLRWLGPCDARPGREYETIRVFPDNQAKDPAAQGKIPLLHVE</sequence>
<dbReference type="PATRIC" id="fig|1429043.3.peg.5245"/>
<dbReference type="GO" id="GO:0031119">
    <property type="term" value="P:tRNA pseudouridine synthesis"/>
    <property type="evidence" value="ECO:0007669"/>
    <property type="project" value="UniProtKB-UniRule"/>
</dbReference>
<dbReference type="GO" id="GO:0003723">
    <property type="term" value="F:RNA binding"/>
    <property type="evidence" value="ECO:0007669"/>
    <property type="project" value="InterPro"/>
</dbReference>
<dbReference type="RefSeq" id="WP_052515517.1">
    <property type="nucleotide sequence ID" value="NZ_AZAC01000056.1"/>
</dbReference>
<evidence type="ECO:0000256" key="5">
    <source>
        <dbReference type="HAMAP-Rule" id="MF_01080"/>
    </source>
</evidence>
<evidence type="ECO:0000313" key="7">
    <source>
        <dbReference type="EMBL" id="KIX11463.1"/>
    </source>
</evidence>
<evidence type="ECO:0000259" key="6">
    <source>
        <dbReference type="Pfam" id="PF01509"/>
    </source>
</evidence>
<gene>
    <name evidence="5 7" type="primary">truB</name>
    <name evidence="7" type="ORF">X474_24795</name>
</gene>
<evidence type="ECO:0000256" key="2">
    <source>
        <dbReference type="ARBA" id="ARBA00005642"/>
    </source>
</evidence>
<dbReference type="AlphaFoldDB" id="A0A0D2HLJ9"/>
<dbReference type="InParanoid" id="A0A0D2HLJ9"/>
<dbReference type="CDD" id="cd02573">
    <property type="entry name" value="PseudoU_synth_EcTruB"/>
    <property type="match status" value="1"/>
</dbReference>
<dbReference type="GO" id="GO:0160148">
    <property type="term" value="F:tRNA pseudouridine(55) synthase activity"/>
    <property type="evidence" value="ECO:0007669"/>
    <property type="project" value="UniProtKB-EC"/>
</dbReference>
<dbReference type="PANTHER" id="PTHR13767">
    <property type="entry name" value="TRNA-PSEUDOURIDINE SYNTHASE"/>
    <property type="match status" value="1"/>
</dbReference>
<dbReference type="OrthoDB" id="9802309at2"/>
<feature type="active site" description="Nucleophile" evidence="5">
    <location>
        <position position="48"/>
    </location>
</feature>
<organism evidence="7 8">
    <name type="scientific">Dethiosulfatarculus sandiegensis</name>
    <dbReference type="NCBI Taxonomy" id="1429043"/>
    <lineage>
        <taxon>Bacteria</taxon>
        <taxon>Pseudomonadati</taxon>
        <taxon>Thermodesulfobacteriota</taxon>
        <taxon>Desulfarculia</taxon>
        <taxon>Desulfarculales</taxon>
        <taxon>Desulfarculaceae</taxon>
        <taxon>Dethiosulfatarculus</taxon>
    </lineage>
</organism>
<dbReference type="EMBL" id="AZAC01000056">
    <property type="protein sequence ID" value="KIX11463.1"/>
    <property type="molecule type" value="Genomic_DNA"/>
</dbReference>
<accession>A0A0D2HLJ9</accession>
<dbReference type="STRING" id="1429043.X474_24795"/>
<comment type="caution">
    <text evidence="7">The sequence shown here is derived from an EMBL/GenBank/DDBJ whole genome shotgun (WGS) entry which is preliminary data.</text>
</comment>
<evidence type="ECO:0000256" key="1">
    <source>
        <dbReference type="ARBA" id="ARBA00000385"/>
    </source>
</evidence>
<dbReference type="InterPro" id="IPR020103">
    <property type="entry name" value="PsdUridine_synth_cat_dom_sf"/>
</dbReference>
<proteinExistence type="inferred from homology"/>
<name>A0A0D2HLJ9_9BACT</name>
<comment type="function">
    <text evidence="5">Responsible for synthesis of pseudouridine from uracil-55 in the psi GC loop of transfer RNAs.</text>
</comment>
<comment type="similarity">
    <text evidence="2 5">Belongs to the pseudouridine synthase TruB family. Type 1 subfamily.</text>
</comment>
<dbReference type="FunCoup" id="A0A0D2HLJ9">
    <property type="interactions" value="529"/>
</dbReference>
<dbReference type="NCBIfam" id="TIGR00431">
    <property type="entry name" value="TruB"/>
    <property type="match status" value="1"/>
</dbReference>
<dbReference type="InterPro" id="IPR014780">
    <property type="entry name" value="tRNA_psdUridine_synth_TruB"/>
</dbReference>
<keyword evidence="3 5" id="KW-0819">tRNA processing</keyword>
<keyword evidence="8" id="KW-1185">Reference proteome</keyword>
<evidence type="ECO:0000256" key="4">
    <source>
        <dbReference type="ARBA" id="ARBA00023235"/>
    </source>
</evidence>
<dbReference type="InterPro" id="IPR002501">
    <property type="entry name" value="PsdUridine_synth_N"/>
</dbReference>
<feature type="domain" description="Pseudouridine synthase II N-terminal" evidence="6">
    <location>
        <begin position="35"/>
        <end position="181"/>
    </location>
</feature>
<dbReference type="Gene3D" id="3.30.2350.10">
    <property type="entry name" value="Pseudouridine synthase"/>
    <property type="match status" value="1"/>
</dbReference>
<dbReference type="PANTHER" id="PTHR13767:SF2">
    <property type="entry name" value="PSEUDOURIDYLATE SYNTHASE TRUB1"/>
    <property type="match status" value="1"/>
</dbReference>